<organism evidence="2 3">
    <name type="scientific">Pseudomonas karstica</name>
    <dbReference type="NCBI Taxonomy" id="1055468"/>
    <lineage>
        <taxon>Bacteria</taxon>
        <taxon>Pseudomonadati</taxon>
        <taxon>Pseudomonadota</taxon>
        <taxon>Gammaproteobacteria</taxon>
        <taxon>Pseudomonadales</taxon>
        <taxon>Pseudomonadaceae</taxon>
        <taxon>Pseudomonas</taxon>
    </lineage>
</organism>
<feature type="domain" description="Ribbon-helix-helix protein RHH" evidence="1">
    <location>
        <begin position="1"/>
        <end position="43"/>
    </location>
</feature>
<gene>
    <name evidence="2" type="ORF">GIR22_20450</name>
</gene>
<comment type="caution">
    <text evidence="2">The sequence shown here is derived from an EMBL/GenBank/DDBJ whole genome shotgun (WGS) entry which is preliminary data.</text>
</comment>
<dbReference type="AlphaFoldDB" id="A0A7X2RUT0"/>
<protein>
    <recommendedName>
        <fullName evidence="1">Ribbon-helix-helix protein RHH domain-containing protein</fullName>
    </recommendedName>
</protein>
<keyword evidence="3" id="KW-1185">Reference proteome</keyword>
<dbReference type="RefSeq" id="WP_154745080.1">
    <property type="nucleotide sequence ID" value="NZ_JBHSTG010000002.1"/>
</dbReference>
<dbReference type="Gene3D" id="1.10.1220.10">
    <property type="entry name" value="Met repressor-like"/>
    <property type="match status" value="1"/>
</dbReference>
<evidence type="ECO:0000313" key="2">
    <source>
        <dbReference type="EMBL" id="MTD21497.1"/>
    </source>
</evidence>
<evidence type="ECO:0000313" key="3">
    <source>
        <dbReference type="Proteomes" id="UP000431485"/>
    </source>
</evidence>
<dbReference type="OrthoDB" id="9181780at2"/>
<dbReference type="EMBL" id="WLYI01000031">
    <property type="protein sequence ID" value="MTD21497.1"/>
    <property type="molecule type" value="Genomic_DNA"/>
</dbReference>
<evidence type="ECO:0000259" key="1">
    <source>
        <dbReference type="Pfam" id="PF19839"/>
    </source>
</evidence>
<reference evidence="2 3" key="1">
    <citation type="submission" date="2019-11" db="EMBL/GenBank/DDBJ databases">
        <title>Pseudmonas karstica sp. nov. and Pseudomonas spelaei sp. nov. from caves.</title>
        <authorList>
            <person name="Zeman M."/>
        </authorList>
    </citation>
    <scope>NUCLEOTIDE SEQUENCE [LARGE SCALE GENOMIC DNA]</scope>
    <source>
        <strain evidence="2 3">CCM 7891</strain>
    </source>
</reference>
<dbReference type="InterPro" id="IPR045559">
    <property type="entry name" value="RHH_9"/>
</dbReference>
<dbReference type="GO" id="GO:0006355">
    <property type="term" value="P:regulation of DNA-templated transcription"/>
    <property type="evidence" value="ECO:0007669"/>
    <property type="project" value="InterPro"/>
</dbReference>
<proteinExistence type="predicted"/>
<accession>A0A7X2RUT0</accession>
<sequence length="69" mass="7950">MSEKTTRLTILIDSPTKQRLEALSEEVDLTISQVIRKLIRDHLQQYESPVKPVVIEKVREDSSTYSGHI</sequence>
<name>A0A7X2RUT0_9PSED</name>
<dbReference type="Pfam" id="PF19839">
    <property type="entry name" value="RHH_9"/>
    <property type="match status" value="1"/>
</dbReference>
<dbReference type="InterPro" id="IPR010985">
    <property type="entry name" value="Ribbon_hlx_hlx"/>
</dbReference>
<dbReference type="InterPro" id="IPR013321">
    <property type="entry name" value="Arc_rbn_hlx_hlx"/>
</dbReference>
<dbReference type="SUPFAM" id="SSF47598">
    <property type="entry name" value="Ribbon-helix-helix"/>
    <property type="match status" value="1"/>
</dbReference>
<dbReference type="Proteomes" id="UP000431485">
    <property type="component" value="Unassembled WGS sequence"/>
</dbReference>